<dbReference type="InterPro" id="IPR003593">
    <property type="entry name" value="AAA+_ATPase"/>
</dbReference>
<dbReference type="GO" id="GO:0005737">
    <property type="term" value="C:cytoplasm"/>
    <property type="evidence" value="ECO:0007669"/>
    <property type="project" value="TreeGrafter"/>
</dbReference>
<dbReference type="Proteomes" id="UP000295124">
    <property type="component" value="Unassembled WGS sequence"/>
</dbReference>
<sequence length="623" mass="67652">MTMSDLPEWLSELSIRLATSPHLVLVGAPNEQHLLPAGDGRPVWRTFTHAVTGTLLNSGYSLVLQWSVDGGLTPIAEAAPGLADQLLGGHGGQSGDEVIGDAKSLMSALRVVDAFSPSGTGMSGRAALIVMGAERLAESSSASPLREVFAVAQQRALAAVPLPSGETRGQLFNTVVWTVDREHDLPNWYLMTRGVHVLSIPLPDQTTRRQVARSVVSGFQGYRDLSEEERTSAGWQLADLCEGMTQAQMREVGRFAGDRKVEVAHLEDAVRGTRSGLRESPWRSDVMRARVVRAGRILLEKEPPGDSGISVVRGQRPAVRQAVDVLSRSVTGLSDWDESEHSSRPRGVLFLAGPTGVGKTFLAKQLAIAVFGRVEAMVRFDMSEYATSHSEARLIGSPPGYVGYESGGQLTNAVRQRPCSLLLFDEIDKAHPLVLDKFLQILEDGRLTDGSGSTVHFGETLLVFTSNLGIYRRDGEIDSGKPLVLPGEPYDQVESKVRAEVNRHFTSVLKRPEILNRIGDNILVFDYLSEQTARDLLQDKVDTLSRTVKARRDVEVRFGVQVLSELGDIVAGEEVRQFGGRGVKNVVESRLVNPLGRELLEHGPGSVLRVDALTSDGVRLTGG</sequence>
<dbReference type="InterPro" id="IPR003959">
    <property type="entry name" value="ATPase_AAA_core"/>
</dbReference>
<evidence type="ECO:0000259" key="5">
    <source>
        <dbReference type="SMART" id="SM01086"/>
    </source>
</evidence>
<dbReference type="InterPro" id="IPR019489">
    <property type="entry name" value="Clp_ATPase_C"/>
</dbReference>
<keyword evidence="1" id="KW-0547">Nucleotide-binding</keyword>
<evidence type="ECO:0000313" key="7">
    <source>
        <dbReference type="Proteomes" id="UP000295124"/>
    </source>
</evidence>
<dbReference type="SMART" id="SM00382">
    <property type="entry name" value="AAA"/>
    <property type="match status" value="1"/>
</dbReference>
<keyword evidence="3" id="KW-0143">Chaperone</keyword>
<dbReference type="GO" id="GO:0008233">
    <property type="term" value="F:peptidase activity"/>
    <property type="evidence" value="ECO:0007669"/>
    <property type="project" value="UniProtKB-KW"/>
</dbReference>
<keyword evidence="2 6" id="KW-0067">ATP-binding</keyword>
<dbReference type="PRINTS" id="PR00300">
    <property type="entry name" value="CLPPROTEASEA"/>
</dbReference>
<gene>
    <name evidence="6" type="ORF">E1263_10370</name>
</gene>
<evidence type="ECO:0000256" key="1">
    <source>
        <dbReference type="ARBA" id="ARBA00022741"/>
    </source>
</evidence>
<comment type="caution">
    <text evidence="6">The sequence shown here is derived from an EMBL/GenBank/DDBJ whole genome shotgun (WGS) entry which is preliminary data.</text>
</comment>
<dbReference type="CDD" id="cd19499">
    <property type="entry name" value="RecA-like_ClpB_Hsp104-like"/>
    <property type="match status" value="1"/>
</dbReference>
<dbReference type="GO" id="GO:0034605">
    <property type="term" value="P:cellular response to heat"/>
    <property type="evidence" value="ECO:0007669"/>
    <property type="project" value="TreeGrafter"/>
</dbReference>
<name>A0A4R4ZP39_9ACTN</name>
<dbReference type="GO" id="GO:0016887">
    <property type="term" value="F:ATP hydrolysis activity"/>
    <property type="evidence" value="ECO:0007669"/>
    <property type="project" value="InterPro"/>
</dbReference>
<feature type="domain" description="Clp ATPase C-terminal" evidence="5">
    <location>
        <begin position="528"/>
        <end position="620"/>
    </location>
</feature>
<dbReference type="AlphaFoldDB" id="A0A4R4ZP39"/>
<keyword evidence="6" id="KW-0645">Protease</keyword>
<dbReference type="EMBL" id="SMKX01000022">
    <property type="protein sequence ID" value="TDD60671.1"/>
    <property type="molecule type" value="Genomic_DNA"/>
</dbReference>
<dbReference type="SMART" id="SM01086">
    <property type="entry name" value="ClpB_D2-small"/>
    <property type="match status" value="1"/>
</dbReference>
<dbReference type="Gene3D" id="3.40.50.300">
    <property type="entry name" value="P-loop containing nucleotide triphosphate hydrolases"/>
    <property type="match status" value="1"/>
</dbReference>
<accession>A0A4R4ZP39</accession>
<dbReference type="PANTHER" id="PTHR11638">
    <property type="entry name" value="ATP-DEPENDENT CLP PROTEASE"/>
    <property type="match status" value="1"/>
</dbReference>
<keyword evidence="7" id="KW-1185">Reference proteome</keyword>
<keyword evidence="6" id="KW-0378">Hydrolase</keyword>
<reference evidence="6 7" key="1">
    <citation type="submission" date="2019-03" db="EMBL/GenBank/DDBJ databases">
        <title>Draft genome sequences of novel Actinobacteria.</title>
        <authorList>
            <person name="Sahin N."/>
            <person name="Ay H."/>
            <person name="Saygin H."/>
        </authorList>
    </citation>
    <scope>NUCLEOTIDE SEQUENCE [LARGE SCALE GENOMIC DNA]</scope>
    <source>
        <strain evidence="6 7">JCM 13523</strain>
    </source>
</reference>
<evidence type="ECO:0000313" key="6">
    <source>
        <dbReference type="EMBL" id="TDD60671.1"/>
    </source>
</evidence>
<evidence type="ECO:0000256" key="3">
    <source>
        <dbReference type="ARBA" id="ARBA00023186"/>
    </source>
</evidence>
<dbReference type="SUPFAM" id="SSF52540">
    <property type="entry name" value="P-loop containing nucleoside triphosphate hydrolases"/>
    <property type="match status" value="1"/>
</dbReference>
<dbReference type="GO" id="GO:0005524">
    <property type="term" value="F:ATP binding"/>
    <property type="evidence" value="ECO:0007669"/>
    <property type="project" value="UniProtKB-KW"/>
</dbReference>
<evidence type="ECO:0000259" key="4">
    <source>
        <dbReference type="SMART" id="SM00382"/>
    </source>
</evidence>
<dbReference type="Pfam" id="PF07724">
    <property type="entry name" value="AAA_2"/>
    <property type="match status" value="1"/>
</dbReference>
<feature type="domain" description="AAA+ ATPase" evidence="4">
    <location>
        <begin position="345"/>
        <end position="483"/>
    </location>
</feature>
<dbReference type="InterPro" id="IPR027417">
    <property type="entry name" value="P-loop_NTPase"/>
</dbReference>
<protein>
    <submittedName>
        <fullName evidence="6">ATP-dependent Clp protease ATP-binding subunit</fullName>
    </submittedName>
</protein>
<dbReference type="PANTHER" id="PTHR11638:SF18">
    <property type="entry name" value="HEAT SHOCK PROTEIN 104"/>
    <property type="match status" value="1"/>
</dbReference>
<dbReference type="GO" id="GO:0006508">
    <property type="term" value="P:proteolysis"/>
    <property type="evidence" value="ECO:0007669"/>
    <property type="project" value="UniProtKB-KW"/>
</dbReference>
<organism evidence="6 7">
    <name type="scientific">Kribbella antibiotica</name>
    <dbReference type="NCBI Taxonomy" id="190195"/>
    <lineage>
        <taxon>Bacteria</taxon>
        <taxon>Bacillati</taxon>
        <taxon>Actinomycetota</taxon>
        <taxon>Actinomycetes</taxon>
        <taxon>Propionibacteriales</taxon>
        <taxon>Kribbellaceae</taxon>
        <taxon>Kribbella</taxon>
    </lineage>
</organism>
<proteinExistence type="predicted"/>
<evidence type="ECO:0000256" key="2">
    <source>
        <dbReference type="ARBA" id="ARBA00022840"/>
    </source>
</evidence>
<dbReference type="InterPro" id="IPR001270">
    <property type="entry name" value="ClpA/B"/>
</dbReference>
<dbReference type="OrthoDB" id="3170949at2"/>
<dbReference type="InterPro" id="IPR050130">
    <property type="entry name" value="ClpA_ClpB"/>
</dbReference>